<dbReference type="Gene3D" id="1.10.10.10">
    <property type="entry name" value="Winged helix-like DNA-binding domain superfamily/Winged helix DNA-binding domain"/>
    <property type="match status" value="1"/>
</dbReference>
<evidence type="ECO:0000259" key="6">
    <source>
        <dbReference type="Pfam" id="PF08281"/>
    </source>
</evidence>
<dbReference type="SUPFAM" id="SSF88659">
    <property type="entry name" value="Sigma3 and sigma4 domains of RNA polymerase sigma factors"/>
    <property type="match status" value="1"/>
</dbReference>
<evidence type="ECO:0000259" key="5">
    <source>
        <dbReference type="Pfam" id="PF04542"/>
    </source>
</evidence>
<gene>
    <name evidence="7" type="ORF">ACFOUW_07590</name>
</gene>
<dbReference type="InterPro" id="IPR014284">
    <property type="entry name" value="RNA_pol_sigma-70_dom"/>
</dbReference>
<proteinExistence type="inferred from homology"/>
<keyword evidence="2" id="KW-0805">Transcription regulation</keyword>
<feature type="domain" description="RNA polymerase sigma factor 70 region 4 type 2" evidence="6">
    <location>
        <begin position="131"/>
        <end position="182"/>
    </location>
</feature>
<dbReference type="SUPFAM" id="SSF88946">
    <property type="entry name" value="Sigma2 domain of RNA polymerase sigma factors"/>
    <property type="match status" value="1"/>
</dbReference>
<dbReference type="PANTHER" id="PTHR43133:SF66">
    <property type="entry name" value="ECF RNA POLYMERASE SIGMA FACTOR SIGK"/>
    <property type="match status" value="1"/>
</dbReference>
<protein>
    <submittedName>
        <fullName evidence="7">RNA polymerase sigma factor</fullName>
    </submittedName>
</protein>
<keyword evidence="8" id="KW-1185">Reference proteome</keyword>
<evidence type="ECO:0000256" key="2">
    <source>
        <dbReference type="ARBA" id="ARBA00023015"/>
    </source>
</evidence>
<dbReference type="RefSeq" id="WP_205116943.1">
    <property type="nucleotide sequence ID" value="NZ_JAFBCM010000001.1"/>
</dbReference>
<dbReference type="InterPro" id="IPR007627">
    <property type="entry name" value="RNA_pol_sigma70_r2"/>
</dbReference>
<sequence length="216" mass="23100">MPSGRKRGEARHVAAPAVELAQAGDEDAFRRLYRDVHPGMVRYLRVLVGDRDVEDVASEAWLQIVRDLGSFHGDDDAFRGWAVSIGRNRALDHLRRVRRRPIADADLAQFSELPSGEDTATQALDAVSTDAALALIATLPPDQAEAILLRVVVGLDAAAAGKVLGKRAGAVRAAAHRGLRRLASVLEGRGGTMACATPGTSPRVTVSLDPTLTEMR</sequence>
<evidence type="ECO:0000256" key="3">
    <source>
        <dbReference type="ARBA" id="ARBA00023082"/>
    </source>
</evidence>
<evidence type="ECO:0000313" key="8">
    <source>
        <dbReference type="Proteomes" id="UP001595699"/>
    </source>
</evidence>
<dbReference type="InterPro" id="IPR013324">
    <property type="entry name" value="RNA_pol_sigma_r3/r4-like"/>
</dbReference>
<keyword evidence="3" id="KW-0731">Sigma factor</keyword>
<comment type="caution">
    <text evidence="7">The sequence shown here is derived from an EMBL/GenBank/DDBJ whole genome shotgun (WGS) entry which is preliminary data.</text>
</comment>
<dbReference type="Gene3D" id="1.10.1740.10">
    <property type="match status" value="1"/>
</dbReference>
<dbReference type="NCBIfam" id="TIGR02937">
    <property type="entry name" value="sigma70-ECF"/>
    <property type="match status" value="1"/>
</dbReference>
<reference evidence="8" key="1">
    <citation type="journal article" date="2019" name="Int. J. Syst. Evol. Microbiol.">
        <title>The Global Catalogue of Microorganisms (GCM) 10K type strain sequencing project: providing services to taxonomists for standard genome sequencing and annotation.</title>
        <authorList>
            <consortium name="The Broad Institute Genomics Platform"/>
            <consortium name="The Broad Institute Genome Sequencing Center for Infectious Disease"/>
            <person name="Wu L."/>
            <person name="Ma J."/>
        </authorList>
    </citation>
    <scope>NUCLEOTIDE SEQUENCE [LARGE SCALE GENOMIC DNA]</scope>
    <source>
        <strain evidence="8">CGMCC 4.7241</strain>
    </source>
</reference>
<evidence type="ECO:0000256" key="1">
    <source>
        <dbReference type="ARBA" id="ARBA00010641"/>
    </source>
</evidence>
<accession>A0ABV7Y5Y1</accession>
<keyword evidence="4" id="KW-0804">Transcription</keyword>
<dbReference type="InterPro" id="IPR013325">
    <property type="entry name" value="RNA_pol_sigma_r2"/>
</dbReference>
<comment type="similarity">
    <text evidence="1">Belongs to the sigma-70 factor family. ECF subfamily.</text>
</comment>
<dbReference type="PANTHER" id="PTHR43133">
    <property type="entry name" value="RNA POLYMERASE ECF-TYPE SIGMA FACTO"/>
    <property type="match status" value="1"/>
</dbReference>
<dbReference type="Pfam" id="PF04542">
    <property type="entry name" value="Sigma70_r2"/>
    <property type="match status" value="1"/>
</dbReference>
<dbReference type="InterPro" id="IPR039425">
    <property type="entry name" value="RNA_pol_sigma-70-like"/>
</dbReference>
<evidence type="ECO:0000256" key="4">
    <source>
        <dbReference type="ARBA" id="ARBA00023163"/>
    </source>
</evidence>
<dbReference type="Proteomes" id="UP001595699">
    <property type="component" value="Unassembled WGS sequence"/>
</dbReference>
<dbReference type="InterPro" id="IPR013249">
    <property type="entry name" value="RNA_pol_sigma70_r4_t2"/>
</dbReference>
<name>A0ABV7Y5Y1_9ACTN</name>
<dbReference type="EMBL" id="JBHRZH010000006">
    <property type="protein sequence ID" value="MFC3760696.1"/>
    <property type="molecule type" value="Genomic_DNA"/>
</dbReference>
<dbReference type="InterPro" id="IPR036388">
    <property type="entry name" value="WH-like_DNA-bd_sf"/>
</dbReference>
<evidence type="ECO:0000313" key="7">
    <source>
        <dbReference type="EMBL" id="MFC3760696.1"/>
    </source>
</evidence>
<organism evidence="7 8">
    <name type="scientific">Tenggerimyces flavus</name>
    <dbReference type="NCBI Taxonomy" id="1708749"/>
    <lineage>
        <taxon>Bacteria</taxon>
        <taxon>Bacillati</taxon>
        <taxon>Actinomycetota</taxon>
        <taxon>Actinomycetes</taxon>
        <taxon>Propionibacteriales</taxon>
        <taxon>Nocardioidaceae</taxon>
        <taxon>Tenggerimyces</taxon>
    </lineage>
</organism>
<dbReference type="Pfam" id="PF08281">
    <property type="entry name" value="Sigma70_r4_2"/>
    <property type="match status" value="1"/>
</dbReference>
<feature type="domain" description="RNA polymerase sigma-70 region 2" evidence="5">
    <location>
        <begin position="32"/>
        <end position="100"/>
    </location>
</feature>